<dbReference type="GO" id="GO:0006355">
    <property type="term" value="P:regulation of DNA-templated transcription"/>
    <property type="evidence" value="ECO:0007669"/>
    <property type="project" value="InterPro"/>
</dbReference>
<comment type="caution">
    <text evidence="2">The sequence shown here is derived from an EMBL/GenBank/DDBJ whole genome shotgun (WGS) entry which is preliminary data.</text>
</comment>
<dbReference type="GO" id="GO:0005634">
    <property type="term" value="C:nucleus"/>
    <property type="evidence" value="ECO:0007669"/>
    <property type="project" value="TreeGrafter"/>
</dbReference>
<name>A0A1Y1JNB6_PLAGO</name>
<dbReference type="EMBL" id="BDQF01000011">
    <property type="protein sequence ID" value="GAW81544.1"/>
    <property type="molecule type" value="Genomic_DNA"/>
</dbReference>
<feature type="region of interest" description="Disordered" evidence="1">
    <location>
        <begin position="91"/>
        <end position="127"/>
    </location>
</feature>
<sequence length="309" mass="36107">MNLVDYELSSDDECDEASRENEKNYCDSSKEGNKSIESQKIECNKSKNSINNRVHHSGSNKTDNGCTTETFKGSQMLKWDSEKENASVVVKTSDLNKMPKNDIEEREKHKYERPNLGKNNLEDQRKKGKLKEAPFANKSKDVESVLHQENDNEGVYKKELNSEGNREDRKNMKDRNIHTSGILADEYTDNRTTRRVNILESNNIMNVNVNEDNFDEIFFLPENEYSDCVNEKIEELSKLYEINLTINKNIINSNEYKNPCILEKIMEIFHIDVYSSNYPLHIYNPNDFLSIDLFNERTEETDQKKTKWS</sequence>
<dbReference type="PANTHER" id="PTHR13464:SF0">
    <property type="entry name" value="SAP30-BINDING PROTEIN"/>
    <property type="match status" value="1"/>
</dbReference>
<organism evidence="2 3">
    <name type="scientific">Plasmodium gonderi</name>
    <dbReference type="NCBI Taxonomy" id="77519"/>
    <lineage>
        <taxon>Eukaryota</taxon>
        <taxon>Sar</taxon>
        <taxon>Alveolata</taxon>
        <taxon>Apicomplexa</taxon>
        <taxon>Aconoidasida</taxon>
        <taxon>Haemosporida</taxon>
        <taxon>Plasmodiidae</taxon>
        <taxon>Plasmodium</taxon>
        <taxon>Plasmodium (Plasmodium)</taxon>
    </lineage>
</organism>
<feature type="compositionally biased region" description="Basic and acidic residues" evidence="1">
    <location>
        <begin position="16"/>
        <end position="45"/>
    </location>
</feature>
<dbReference type="RefSeq" id="XP_028544133.1">
    <property type="nucleotide sequence ID" value="XM_028688332.1"/>
</dbReference>
<accession>A0A1Y1JNB6</accession>
<evidence type="ECO:0008006" key="4">
    <source>
        <dbReference type="Google" id="ProtNLM"/>
    </source>
</evidence>
<dbReference type="GeneID" id="39748267"/>
<feature type="compositionally biased region" description="Basic and acidic residues" evidence="1">
    <location>
        <begin position="97"/>
        <end position="125"/>
    </location>
</feature>
<evidence type="ECO:0000313" key="2">
    <source>
        <dbReference type="EMBL" id="GAW81544.1"/>
    </source>
</evidence>
<reference evidence="3" key="1">
    <citation type="submission" date="2017-04" db="EMBL/GenBank/DDBJ databases">
        <title>Plasmodium gonderi genome.</title>
        <authorList>
            <person name="Arisue N."/>
            <person name="Honma H."/>
            <person name="Kawai S."/>
            <person name="Tougan T."/>
            <person name="Tanabe K."/>
            <person name="Horii T."/>
        </authorList>
    </citation>
    <scope>NUCLEOTIDE SEQUENCE [LARGE SCALE GENOMIC DNA]</scope>
    <source>
        <strain evidence="3">ATCC 30045</strain>
    </source>
</reference>
<keyword evidence="3" id="KW-1185">Reference proteome</keyword>
<dbReference type="AlphaFoldDB" id="A0A1Y1JNB6"/>
<dbReference type="OrthoDB" id="1714508at2759"/>
<gene>
    <name evidence="2" type="ORF">PGO_103030</name>
</gene>
<dbReference type="PANTHER" id="PTHR13464">
    <property type="entry name" value="TRANSCRIPTIONAL REGULATOR PROTEIN HCNGP"/>
    <property type="match status" value="1"/>
</dbReference>
<dbReference type="Proteomes" id="UP000195521">
    <property type="component" value="Unassembled WGS sequence"/>
</dbReference>
<evidence type="ECO:0000313" key="3">
    <source>
        <dbReference type="Proteomes" id="UP000195521"/>
    </source>
</evidence>
<dbReference type="Pfam" id="PF07818">
    <property type="entry name" value="HCNGP"/>
    <property type="match status" value="1"/>
</dbReference>
<feature type="region of interest" description="Disordered" evidence="1">
    <location>
        <begin position="1"/>
        <end position="67"/>
    </location>
</feature>
<feature type="region of interest" description="Disordered" evidence="1">
    <location>
        <begin position="157"/>
        <end position="177"/>
    </location>
</feature>
<proteinExistence type="predicted"/>
<evidence type="ECO:0000256" key="1">
    <source>
        <dbReference type="SAM" id="MobiDB-lite"/>
    </source>
</evidence>
<dbReference type="InterPro" id="IPR012479">
    <property type="entry name" value="SAP30BP"/>
</dbReference>
<protein>
    <recommendedName>
        <fullName evidence="4">HCNGP-like protein</fullName>
    </recommendedName>
</protein>